<accession>K0R0V4</accession>
<feature type="compositionally biased region" description="Low complexity" evidence="1">
    <location>
        <begin position="367"/>
        <end position="406"/>
    </location>
</feature>
<evidence type="ECO:0000313" key="2">
    <source>
        <dbReference type="EMBL" id="EJK44444.1"/>
    </source>
</evidence>
<feature type="region of interest" description="Disordered" evidence="1">
    <location>
        <begin position="282"/>
        <end position="329"/>
    </location>
</feature>
<evidence type="ECO:0000313" key="3">
    <source>
        <dbReference type="Proteomes" id="UP000266841"/>
    </source>
</evidence>
<organism evidence="2 3">
    <name type="scientific">Thalassiosira oceanica</name>
    <name type="common">Marine diatom</name>
    <dbReference type="NCBI Taxonomy" id="159749"/>
    <lineage>
        <taxon>Eukaryota</taxon>
        <taxon>Sar</taxon>
        <taxon>Stramenopiles</taxon>
        <taxon>Ochrophyta</taxon>
        <taxon>Bacillariophyta</taxon>
        <taxon>Coscinodiscophyceae</taxon>
        <taxon>Thalassiosirophycidae</taxon>
        <taxon>Thalassiosirales</taxon>
        <taxon>Thalassiosiraceae</taxon>
        <taxon>Thalassiosira</taxon>
    </lineage>
</organism>
<feature type="compositionally biased region" description="Basic and acidic residues" evidence="1">
    <location>
        <begin position="176"/>
        <end position="189"/>
    </location>
</feature>
<reference evidence="2 3" key="1">
    <citation type="journal article" date="2012" name="Genome Biol.">
        <title>Genome and low-iron response of an oceanic diatom adapted to chronic iron limitation.</title>
        <authorList>
            <person name="Lommer M."/>
            <person name="Specht M."/>
            <person name="Roy A.S."/>
            <person name="Kraemer L."/>
            <person name="Andreson R."/>
            <person name="Gutowska M.A."/>
            <person name="Wolf J."/>
            <person name="Bergner S.V."/>
            <person name="Schilhabel M.B."/>
            <person name="Klostermeier U.C."/>
            <person name="Beiko R.G."/>
            <person name="Rosenstiel P."/>
            <person name="Hippler M."/>
            <person name="Laroche J."/>
        </authorList>
    </citation>
    <scope>NUCLEOTIDE SEQUENCE [LARGE SCALE GENOMIC DNA]</scope>
    <source>
        <strain evidence="2 3">CCMP1005</strain>
    </source>
</reference>
<keyword evidence="3" id="KW-1185">Reference proteome</keyword>
<protein>
    <submittedName>
        <fullName evidence="2">Uncharacterized protein</fullName>
    </submittedName>
</protein>
<gene>
    <name evidence="2" type="ORF">THAOC_37011</name>
</gene>
<feature type="compositionally biased region" description="Polar residues" evidence="1">
    <location>
        <begin position="249"/>
        <end position="263"/>
    </location>
</feature>
<dbReference type="AlphaFoldDB" id="K0R0V4"/>
<feature type="region of interest" description="Disordered" evidence="1">
    <location>
        <begin position="82"/>
        <end position="263"/>
    </location>
</feature>
<name>K0R0V4_THAOC</name>
<dbReference type="EMBL" id="AGNL01049666">
    <property type="protein sequence ID" value="EJK44444.1"/>
    <property type="molecule type" value="Genomic_DNA"/>
</dbReference>
<feature type="compositionally biased region" description="Basic and acidic residues" evidence="1">
    <location>
        <begin position="295"/>
        <end position="316"/>
    </location>
</feature>
<comment type="caution">
    <text evidence="2">The sequence shown here is derived from an EMBL/GenBank/DDBJ whole genome shotgun (WGS) entry which is preliminary data.</text>
</comment>
<sequence>MTTIEFPQKAHLPIAFRVALSRGQAVTRQAKVKANHGDHGGQGFHERVTFEGTEVLVCGEGEQAIQTELLHGSIRPKDIKAKRQYQEEKNEEEDDTGRRAGGLLGRPRRPDGPGGDGAAAPPSRRVRWATGPRRPRNEKAIRRLRRGEEAPAPERGRAVVALEQVVRERRRVHPRGFVDARGGRRRDGGDAGQLGRRGSEEEEEEKDNSGRGSFAVHALYNHRPSDADGFASGASPGDDSGGSGGDMVANSSPALSDAMSNGSGSAASWLVYFPVWDEGVGGDGAGRPGGVLRPLVREGRGRPGDVLREGGGRDGDGGGGTVAPGSGTEVDADVTLSLEDIFGDDDDEAGGSAGEDVLGMSAAVGGPAPTDEPTDAPTYEPTAAPSDAPTDVPTAAPTDTPTHEPTLSPAEPGPYHTSSPQNYCGRPGLVQDDCANPAIGTCNDGDGRCPDGECSGGLDGGWMAFSWKPNAGLETCVI</sequence>
<dbReference type="Proteomes" id="UP000266841">
    <property type="component" value="Unassembled WGS sequence"/>
</dbReference>
<feature type="compositionally biased region" description="Basic and acidic residues" evidence="1">
    <location>
        <begin position="135"/>
        <end position="157"/>
    </location>
</feature>
<proteinExistence type="predicted"/>
<evidence type="ECO:0000256" key="1">
    <source>
        <dbReference type="SAM" id="MobiDB-lite"/>
    </source>
</evidence>
<feature type="region of interest" description="Disordered" evidence="1">
    <location>
        <begin position="342"/>
        <end position="424"/>
    </location>
</feature>
<feature type="compositionally biased region" description="Low complexity" evidence="1">
    <location>
        <begin position="227"/>
        <end position="238"/>
    </location>
</feature>